<name>A0AAW2Z442_9EUKA</name>
<sequence length="78" mass="9227">MEIILKKNNSYYFQNRKHGKRRLDSGEYRKCWIFKDRSVRKLDGPAFLTFIILLDATIYTRNTLTDKSPLVVSLCVVK</sequence>
<proteinExistence type="predicted"/>
<reference evidence="1 2" key="1">
    <citation type="submission" date="2024-03" db="EMBL/GenBank/DDBJ databases">
        <title>The Acrasis kona genome and developmental transcriptomes reveal deep origins of eukaryotic multicellular pathways.</title>
        <authorList>
            <person name="Sheikh S."/>
            <person name="Fu C.-J."/>
            <person name="Brown M.W."/>
            <person name="Baldauf S.L."/>
        </authorList>
    </citation>
    <scope>NUCLEOTIDE SEQUENCE [LARGE SCALE GENOMIC DNA]</scope>
    <source>
        <strain evidence="1 2">ATCC MYA-3509</strain>
    </source>
</reference>
<dbReference type="Proteomes" id="UP001431209">
    <property type="component" value="Unassembled WGS sequence"/>
</dbReference>
<dbReference type="EMBL" id="JAOPGA020001028">
    <property type="protein sequence ID" value="KAL0484220.1"/>
    <property type="molecule type" value="Genomic_DNA"/>
</dbReference>
<organism evidence="1 2">
    <name type="scientific">Acrasis kona</name>
    <dbReference type="NCBI Taxonomy" id="1008807"/>
    <lineage>
        <taxon>Eukaryota</taxon>
        <taxon>Discoba</taxon>
        <taxon>Heterolobosea</taxon>
        <taxon>Tetramitia</taxon>
        <taxon>Eutetramitia</taxon>
        <taxon>Acrasidae</taxon>
        <taxon>Acrasis</taxon>
    </lineage>
</organism>
<protein>
    <submittedName>
        <fullName evidence="1">Uncharacterized protein</fullName>
    </submittedName>
</protein>
<accession>A0AAW2Z442</accession>
<dbReference type="AlphaFoldDB" id="A0AAW2Z442"/>
<comment type="caution">
    <text evidence="1">The sequence shown here is derived from an EMBL/GenBank/DDBJ whole genome shotgun (WGS) entry which is preliminary data.</text>
</comment>
<evidence type="ECO:0000313" key="1">
    <source>
        <dbReference type="EMBL" id="KAL0484220.1"/>
    </source>
</evidence>
<keyword evidence="2" id="KW-1185">Reference proteome</keyword>
<gene>
    <name evidence="1" type="ORF">AKO1_004771</name>
</gene>
<evidence type="ECO:0000313" key="2">
    <source>
        <dbReference type="Proteomes" id="UP001431209"/>
    </source>
</evidence>